<comment type="caution">
    <text evidence="3">The sequence shown here is derived from an EMBL/GenBank/DDBJ whole genome shotgun (WGS) entry which is preliminary data.</text>
</comment>
<dbReference type="EMBL" id="CAJA01000079">
    <property type="protein sequence ID" value="CCH72455.1"/>
    <property type="molecule type" value="Genomic_DNA"/>
</dbReference>
<dbReference type="PANTHER" id="PTHR46696">
    <property type="entry name" value="P450, PUTATIVE (EUROFUNG)-RELATED"/>
    <property type="match status" value="1"/>
</dbReference>
<accession>W6JV85</accession>
<organism evidence="3 4">
    <name type="scientific">Nostocoides australiense Ben110</name>
    <dbReference type="NCBI Taxonomy" id="1193182"/>
    <lineage>
        <taxon>Bacteria</taxon>
        <taxon>Bacillati</taxon>
        <taxon>Actinomycetota</taxon>
        <taxon>Actinomycetes</taxon>
        <taxon>Micrococcales</taxon>
        <taxon>Intrasporangiaceae</taxon>
        <taxon>Nostocoides</taxon>
    </lineage>
</organism>
<evidence type="ECO:0000256" key="1">
    <source>
        <dbReference type="ARBA" id="ARBA00010617"/>
    </source>
</evidence>
<dbReference type="STRING" id="1193182.BN11_170007"/>
<dbReference type="AlphaFoldDB" id="W6JV85"/>
<dbReference type="InterPro" id="IPR001128">
    <property type="entry name" value="Cyt_P450"/>
</dbReference>
<name>W6JV85_9MICO</name>
<dbReference type="GO" id="GO:0004497">
    <property type="term" value="F:monooxygenase activity"/>
    <property type="evidence" value="ECO:0007669"/>
    <property type="project" value="UniProtKB-KW"/>
</dbReference>
<keyword evidence="4" id="KW-1185">Reference proteome</keyword>
<dbReference type="GO" id="GO:0005506">
    <property type="term" value="F:iron ion binding"/>
    <property type="evidence" value="ECO:0007669"/>
    <property type="project" value="InterPro"/>
</dbReference>
<dbReference type="Pfam" id="PF00067">
    <property type="entry name" value="p450"/>
    <property type="match status" value="1"/>
</dbReference>
<keyword evidence="2" id="KW-0479">Metal-binding</keyword>
<dbReference type="GO" id="GO:0016705">
    <property type="term" value="F:oxidoreductase activity, acting on paired donors, with incorporation or reduction of molecular oxygen"/>
    <property type="evidence" value="ECO:0007669"/>
    <property type="project" value="InterPro"/>
</dbReference>
<keyword evidence="2" id="KW-0349">Heme</keyword>
<dbReference type="PANTHER" id="PTHR46696:SF6">
    <property type="entry name" value="P450, PUTATIVE (EUROFUNG)-RELATED"/>
    <property type="match status" value="1"/>
</dbReference>
<protein>
    <submittedName>
        <fullName evidence="3">Cytochrome P450-family protein</fullName>
    </submittedName>
</protein>
<evidence type="ECO:0000313" key="4">
    <source>
        <dbReference type="Proteomes" id="UP000035763"/>
    </source>
</evidence>
<reference evidence="3 4" key="1">
    <citation type="journal article" date="2013" name="ISME J.">
        <title>A metabolic model for members of the genus Tetrasphaera involved in enhanced biological phosphorus removal.</title>
        <authorList>
            <person name="Kristiansen R."/>
            <person name="Nguyen H.T.T."/>
            <person name="Saunders A.M."/>
            <person name="Nielsen J.L."/>
            <person name="Wimmer R."/>
            <person name="Le V.Q."/>
            <person name="McIlroy S.J."/>
            <person name="Petrovski S."/>
            <person name="Seviour R.J."/>
            <person name="Calteau A."/>
            <person name="Nielsen K.L."/>
            <person name="Nielsen P.H."/>
        </authorList>
    </citation>
    <scope>NUCLEOTIDE SEQUENCE [LARGE SCALE GENOMIC DNA]</scope>
    <source>
        <strain evidence="3 4">Ben110</strain>
    </source>
</reference>
<dbReference type="Gene3D" id="1.10.630.10">
    <property type="entry name" value="Cytochrome P450"/>
    <property type="match status" value="1"/>
</dbReference>
<keyword evidence="2" id="KW-0503">Monooxygenase</keyword>
<dbReference type="Proteomes" id="UP000035763">
    <property type="component" value="Unassembled WGS sequence"/>
</dbReference>
<evidence type="ECO:0000313" key="3">
    <source>
        <dbReference type="EMBL" id="CCH72455.1"/>
    </source>
</evidence>
<dbReference type="InterPro" id="IPR017972">
    <property type="entry name" value="Cyt_P450_CS"/>
</dbReference>
<dbReference type="PRINTS" id="PR00359">
    <property type="entry name" value="BP450"/>
</dbReference>
<evidence type="ECO:0000256" key="2">
    <source>
        <dbReference type="RuleBase" id="RU000461"/>
    </source>
</evidence>
<dbReference type="PROSITE" id="PS00086">
    <property type="entry name" value="CYTOCHROME_P450"/>
    <property type="match status" value="1"/>
</dbReference>
<sequence>MTIRAGDIVIPAVGAANRDPEVFPHPDTPDVDRVGPRHLSFGAGAHACIGMALARLELLVTLRELSRALPDLTLGCAVTT</sequence>
<dbReference type="SUPFAM" id="SSF48264">
    <property type="entry name" value="Cytochrome P450"/>
    <property type="match status" value="1"/>
</dbReference>
<keyword evidence="2" id="KW-0560">Oxidoreductase</keyword>
<dbReference type="GO" id="GO:0020037">
    <property type="term" value="F:heme binding"/>
    <property type="evidence" value="ECO:0007669"/>
    <property type="project" value="InterPro"/>
</dbReference>
<dbReference type="InterPro" id="IPR036396">
    <property type="entry name" value="Cyt_P450_sf"/>
</dbReference>
<dbReference type="InterPro" id="IPR002397">
    <property type="entry name" value="Cyt_P450_B"/>
</dbReference>
<comment type="similarity">
    <text evidence="1 2">Belongs to the cytochrome P450 family.</text>
</comment>
<gene>
    <name evidence="3" type="ORF">BN11_170007</name>
</gene>
<proteinExistence type="inferred from homology"/>
<keyword evidence="2" id="KW-0408">Iron</keyword>